<dbReference type="InterPro" id="IPR007695">
    <property type="entry name" value="DNA_mismatch_repair_MutS-lik_N"/>
</dbReference>
<evidence type="ECO:0000256" key="1">
    <source>
        <dbReference type="ARBA" id="ARBA00006271"/>
    </source>
</evidence>
<comment type="similarity">
    <text evidence="1 7 9">Belongs to the DNA mismatch repair MutS family.</text>
</comment>
<dbReference type="Pfam" id="PF05190">
    <property type="entry name" value="MutS_IV"/>
    <property type="match status" value="1"/>
</dbReference>
<evidence type="ECO:0000256" key="5">
    <source>
        <dbReference type="ARBA" id="ARBA00023125"/>
    </source>
</evidence>
<feature type="binding site" evidence="7">
    <location>
        <begin position="613"/>
        <end position="620"/>
    </location>
    <ligand>
        <name>ATP</name>
        <dbReference type="ChEBI" id="CHEBI:30616"/>
    </ligand>
</feature>
<name>A0ABT1NF68_9FIRM</name>
<dbReference type="CDD" id="cd03284">
    <property type="entry name" value="ABC_MutS1"/>
    <property type="match status" value="1"/>
</dbReference>
<comment type="function">
    <text evidence="7">This protein is involved in the repair of mismatches in DNA. It is possible that it carries out the mismatch recognition step. This protein has a weak ATPase activity.</text>
</comment>
<keyword evidence="3 7" id="KW-0227">DNA damage</keyword>
<dbReference type="Pfam" id="PF01624">
    <property type="entry name" value="MutS_I"/>
    <property type="match status" value="1"/>
</dbReference>
<keyword evidence="2 7" id="KW-0547">Nucleotide-binding</keyword>
<dbReference type="NCBIfam" id="NF003810">
    <property type="entry name" value="PRK05399.1"/>
    <property type="match status" value="1"/>
</dbReference>
<dbReference type="InterPro" id="IPR007696">
    <property type="entry name" value="DNA_mismatch_repair_MutS_core"/>
</dbReference>
<dbReference type="InterPro" id="IPR005748">
    <property type="entry name" value="DNA_mismatch_repair_MutS"/>
</dbReference>
<dbReference type="InterPro" id="IPR036187">
    <property type="entry name" value="DNA_mismatch_repair_MutS_sf"/>
</dbReference>
<dbReference type="InterPro" id="IPR036678">
    <property type="entry name" value="MutS_con_dom_sf"/>
</dbReference>
<evidence type="ECO:0000256" key="2">
    <source>
        <dbReference type="ARBA" id="ARBA00022741"/>
    </source>
</evidence>
<dbReference type="InterPro" id="IPR045076">
    <property type="entry name" value="MutS"/>
</dbReference>
<feature type="domain" description="DNA mismatch repair proteins mutS family" evidence="10">
    <location>
        <begin position="687"/>
        <end position="703"/>
    </location>
</feature>
<evidence type="ECO:0000256" key="8">
    <source>
        <dbReference type="NCBIfam" id="TIGR01070"/>
    </source>
</evidence>
<dbReference type="PANTHER" id="PTHR11361:SF34">
    <property type="entry name" value="DNA MISMATCH REPAIR PROTEIN MSH1, MITOCHONDRIAL"/>
    <property type="match status" value="1"/>
</dbReference>
<dbReference type="PANTHER" id="PTHR11361">
    <property type="entry name" value="DNA MISMATCH REPAIR PROTEIN MUTS FAMILY MEMBER"/>
    <property type="match status" value="1"/>
</dbReference>
<dbReference type="Gene3D" id="3.40.50.300">
    <property type="entry name" value="P-loop containing nucleotide triphosphate hydrolases"/>
    <property type="match status" value="1"/>
</dbReference>
<dbReference type="InterPro" id="IPR007861">
    <property type="entry name" value="DNA_mismatch_repair_MutS_clamp"/>
</dbReference>
<organism evidence="11 12">
    <name type="scientific">Lutispora saccharofermentans</name>
    <dbReference type="NCBI Taxonomy" id="3024236"/>
    <lineage>
        <taxon>Bacteria</taxon>
        <taxon>Bacillati</taxon>
        <taxon>Bacillota</taxon>
        <taxon>Clostridia</taxon>
        <taxon>Lutisporales</taxon>
        <taxon>Lutisporaceae</taxon>
        <taxon>Lutispora</taxon>
    </lineage>
</organism>
<protein>
    <recommendedName>
        <fullName evidence="7 8">DNA mismatch repair protein MutS</fullName>
    </recommendedName>
</protein>
<keyword evidence="4 7" id="KW-0067">ATP-binding</keyword>
<dbReference type="InterPro" id="IPR017261">
    <property type="entry name" value="DNA_mismatch_repair_MutS/MSH"/>
</dbReference>
<dbReference type="SMART" id="SM00534">
    <property type="entry name" value="MUTSac"/>
    <property type="match status" value="1"/>
</dbReference>
<comment type="caution">
    <text evidence="11">The sequence shown here is derived from an EMBL/GenBank/DDBJ whole genome shotgun (WGS) entry which is preliminary data.</text>
</comment>
<dbReference type="SUPFAM" id="SSF52540">
    <property type="entry name" value="P-loop containing nucleoside triphosphate hydrolases"/>
    <property type="match status" value="1"/>
</dbReference>
<dbReference type="RefSeq" id="WP_255227397.1">
    <property type="nucleotide sequence ID" value="NZ_JAJEKE010000007.1"/>
</dbReference>
<proteinExistence type="inferred from homology"/>
<evidence type="ECO:0000256" key="6">
    <source>
        <dbReference type="ARBA" id="ARBA00023204"/>
    </source>
</evidence>
<keyword evidence="12" id="KW-1185">Reference proteome</keyword>
<dbReference type="PIRSF" id="PIRSF037677">
    <property type="entry name" value="DNA_mis_repair_Msh6"/>
    <property type="match status" value="1"/>
</dbReference>
<dbReference type="Pfam" id="PF00488">
    <property type="entry name" value="MutS_V"/>
    <property type="match status" value="1"/>
</dbReference>
<dbReference type="SUPFAM" id="SSF55271">
    <property type="entry name" value="DNA repair protein MutS, domain I"/>
    <property type="match status" value="1"/>
</dbReference>
<dbReference type="Pfam" id="PF05188">
    <property type="entry name" value="MutS_II"/>
    <property type="match status" value="1"/>
</dbReference>
<evidence type="ECO:0000313" key="11">
    <source>
        <dbReference type="EMBL" id="MCQ1529882.1"/>
    </source>
</evidence>
<dbReference type="SUPFAM" id="SSF48334">
    <property type="entry name" value="DNA repair protein MutS, domain III"/>
    <property type="match status" value="1"/>
</dbReference>
<evidence type="ECO:0000256" key="7">
    <source>
        <dbReference type="HAMAP-Rule" id="MF_00096"/>
    </source>
</evidence>
<dbReference type="InterPro" id="IPR000432">
    <property type="entry name" value="DNA_mismatch_repair_MutS_C"/>
</dbReference>
<keyword evidence="6 7" id="KW-0234">DNA repair</keyword>
<evidence type="ECO:0000256" key="9">
    <source>
        <dbReference type="RuleBase" id="RU003756"/>
    </source>
</evidence>
<dbReference type="SMART" id="SM00533">
    <property type="entry name" value="MUTSd"/>
    <property type="match status" value="1"/>
</dbReference>
<dbReference type="PROSITE" id="PS00486">
    <property type="entry name" value="DNA_MISMATCH_REPAIR_2"/>
    <property type="match status" value="1"/>
</dbReference>
<reference evidence="11 12" key="1">
    <citation type="submission" date="2021-10" db="EMBL/GenBank/DDBJ databases">
        <title>Lutispora strain m25 sp. nov., a thermophilic, non-spore-forming bacterium isolated from a lab-scale methanogenic bioreactor digesting anaerobic sludge.</title>
        <authorList>
            <person name="El Houari A."/>
            <person name="Mcdonald J."/>
        </authorList>
    </citation>
    <scope>NUCLEOTIDE SEQUENCE [LARGE SCALE GENOMIC DNA]</scope>
    <source>
        <strain evidence="12">m25</strain>
    </source>
</reference>
<dbReference type="InterPro" id="IPR016151">
    <property type="entry name" value="DNA_mismatch_repair_MutS_N"/>
</dbReference>
<evidence type="ECO:0000256" key="4">
    <source>
        <dbReference type="ARBA" id="ARBA00022840"/>
    </source>
</evidence>
<dbReference type="Pfam" id="PF05192">
    <property type="entry name" value="MutS_III"/>
    <property type="match status" value="1"/>
</dbReference>
<evidence type="ECO:0000313" key="12">
    <source>
        <dbReference type="Proteomes" id="UP001651880"/>
    </source>
</evidence>
<dbReference type="InterPro" id="IPR027417">
    <property type="entry name" value="P-loop_NTPase"/>
</dbReference>
<dbReference type="Proteomes" id="UP001651880">
    <property type="component" value="Unassembled WGS sequence"/>
</dbReference>
<evidence type="ECO:0000256" key="3">
    <source>
        <dbReference type="ARBA" id="ARBA00022763"/>
    </source>
</evidence>
<gene>
    <name evidence="7 11" type="primary">mutS</name>
    <name evidence="11" type="ORF">LJD61_10045</name>
</gene>
<dbReference type="EMBL" id="JAJEKE010000007">
    <property type="protein sequence ID" value="MCQ1529882.1"/>
    <property type="molecule type" value="Genomic_DNA"/>
</dbReference>
<sequence>MSQLTPMMQQYMEIKNQHKDKILFFRLGDFYEMFFDDAITASRVLEITLTGRDCGMEERAPMCGIPYHAADAYISKLIENNFKIAICEQVEDPALAKGIVKREVIKVITPGTITSSLMLDDKVNNYLMSVYISNNHIALSYIDLSTGEFFATITEEKLWSMAIDEINRINPSEMLLNIENEKLQDLYKTATILDKRYYELDECTGRLKRQFNIEALDGIGLESEVSIKSAGSILLYLDEVQKNSLYNINKIKPYNISNYMVLDQNTRRNLELCETIRERSKKGSLLSVLDRTNTSMGARMLRQWVEKPLLFVEKINERLDAVSELLDNFLLREELKEYLNSIYDIERLGSRIALGTANAKDLIAFKNSLTNLPYIKAIVSNFKGSMLDEICRHFDDLKDLYEIIDLSINEDPPFSLKEGNLIKDNYMEEIDKYKKASSNGKQWIIELEQREKQRSGIKSLKIGYNKVFGYFIEVTKSNIENIPEDYIRKQTLSNAERYITPELKELEETVLHADEKLIELEYEIFVKIREEIGNHIGRIQETAQLLATLDCLCSYAEISQKNGYIKPVIGSHGEIEIKDGRHPVVEAQSIKGGFVPNDTLLDCDDNRLLVITGPNMAGKSTYMRQIALIVLMAQIGCFVPASYAKIGVVDRIFTRVGASDDLASGQSTFMVEMTELANIINSATDKSLVVLDEIGRGTSTFDGLSLAWSTVEYISDKTKLGCKTLFATHYHELTELESKLPGIKNYYIAVEEKGKDIIFLRKIKRGSISGSYGIHVARLAGVPEEILERAYDILEVLDKSEENTKITVTGKQKNKKAKRAKEEINLFNYSIYQLAEEIKNIDLDNLTPIEALNKISMLKDKAKHFYN</sequence>
<dbReference type="InterPro" id="IPR007860">
    <property type="entry name" value="DNA_mmatch_repair_MutS_con_dom"/>
</dbReference>
<keyword evidence="5 7" id="KW-0238">DNA-binding</keyword>
<accession>A0ABT1NF68</accession>
<dbReference type="SUPFAM" id="SSF53150">
    <property type="entry name" value="DNA repair protein MutS, domain II"/>
    <property type="match status" value="1"/>
</dbReference>
<dbReference type="Gene3D" id="3.40.1170.10">
    <property type="entry name" value="DNA repair protein MutS, domain I"/>
    <property type="match status" value="1"/>
</dbReference>
<dbReference type="Gene3D" id="1.10.1420.10">
    <property type="match status" value="2"/>
</dbReference>
<dbReference type="HAMAP" id="MF_00096">
    <property type="entry name" value="MutS"/>
    <property type="match status" value="1"/>
</dbReference>
<dbReference type="NCBIfam" id="TIGR01070">
    <property type="entry name" value="mutS1"/>
    <property type="match status" value="1"/>
</dbReference>
<dbReference type="Gene3D" id="3.30.420.110">
    <property type="entry name" value="MutS, connector domain"/>
    <property type="match status" value="1"/>
</dbReference>
<evidence type="ECO:0000259" key="10">
    <source>
        <dbReference type="PROSITE" id="PS00486"/>
    </source>
</evidence>